<organism evidence="2 3">
    <name type="scientific">Tribolium castaneum</name>
    <name type="common">Red flour beetle</name>
    <dbReference type="NCBI Taxonomy" id="7070"/>
    <lineage>
        <taxon>Eukaryota</taxon>
        <taxon>Metazoa</taxon>
        <taxon>Ecdysozoa</taxon>
        <taxon>Arthropoda</taxon>
        <taxon>Hexapoda</taxon>
        <taxon>Insecta</taxon>
        <taxon>Pterygota</taxon>
        <taxon>Neoptera</taxon>
        <taxon>Endopterygota</taxon>
        <taxon>Coleoptera</taxon>
        <taxon>Polyphaga</taxon>
        <taxon>Cucujiformia</taxon>
        <taxon>Tenebrionidae</taxon>
        <taxon>Tenebrionidae incertae sedis</taxon>
        <taxon>Tribolium</taxon>
    </lineage>
</organism>
<feature type="chain" id="PRO_5007300135" description="Salivary secreted peptide" evidence="1">
    <location>
        <begin position="18"/>
        <end position="143"/>
    </location>
</feature>
<evidence type="ECO:0000256" key="1">
    <source>
        <dbReference type="SAM" id="SignalP"/>
    </source>
</evidence>
<keyword evidence="1" id="KW-0732">Signal</keyword>
<dbReference type="AlphaFoldDB" id="A0A139WJW9"/>
<name>A0A139WJW9_TRICA</name>
<keyword evidence="3" id="KW-1185">Reference proteome</keyword>
<evidence type="ECO:0000313" key="3">
    <source>
        <dbReference type="Proteomes" id="UP000007266"/>
    </source>
</evidence>
<sequence>MFYFLCLVLFVSNYVSCNVSTNTTTTAVPVPDYPSINCDYFPKPEQADEGNYGDGICSIGEYPNERPITTKILTTNDGDTHLSHQIRVSGYAVTRVKLLNFGRYHGATNAISISNHQGTASVEVHVDIFSKKGIRMVLELYGL</sequence>
<gene>
    <name evidence="2" type="primary">AUGUSTUS-3.0.2_32891</name>
    <name evidence="2" type="ORF">TcasGA2_TC032891</name>
</gene>
<reference evidence="2 3" key="1">
    <citation type="journal article" date="2008" name="Nature">
        <title>The genome of the model beetle and pest Tribolium castaneum.</title>
        <authorList>
            <consortium name="Tribolium Genome Sequencing Consortium"/>
            <person name="Richards S."/>
            <person name="Gibbs R.A."/>
            <person name="Weinstock G.M."/>
            <person name="Brown S.J."/>
            <person name="Denell R."/>
            <person name="Beeman R.W."/>
            <person name="Gibbs R."/>
            <person name="Beeman R.W."/>
            <person name="Brown S.J."/>
            <person name="Bucher G."/>
            <person name="Friedrich M."/>
            <person name="Grimmelikhuijzen C.J."/>
            <person name="Klingler M."/>
            <person name="Lorenzen M."/>
            <person name="Richards S."/>
            <person name="Roth S."/>
            <person name="Schroder R."/>
            <person name="Tautz D."/>
            <person name="Zdobnov E.M."/>
            <person name="Muzny D."/>
            <person name="Gibbs R.A."/>
            <person name="Weinstock G.M."/>
            <person name="Attaway T."/>
            <person name="Bell S."/>
            <person name="Buhay C.J."/>
            <person name="Chandrabose M.N."/>
            <person name="Chavez D."/>
            <person name="Clerk-Blankenburg K.P."/>
            <person name="Cree A."/>
            <person name="Dao M."/>
            <person name="Davis C."/>
            <person name="Chacko J."/>
            <person name="Dinh H."/>
            <person name="Dugan-Rocha S."/>
            <person name="Fowler G."/>
            <person name="Garner T.T."/>
            <person name="Garnes J."/>
            <person name="Gnirke A."/>
            <person name="Hawes A."/>
            <person name="Hernandez J."/>
            <person name="Hines S."/>
            <person name="Holder M."/>
            <person name="Hume J."/>
            <person name="Jhangiani S.N."/>
            <person name="Joshi V."/>
            <person name="Khan Z.M."/>
            <person name="Jackson L."/>
            <person name="Kovar C."/>
            <person name="Kowis A."/>
            <person name="Lee S."/>
            <person name="Lewis L.R."/>
            <person name="Margolis J."/>
            <person name="Morgan M."/>
            <person name="Nazareth L.V."/>
            <person name="Nguyen N."/>
            <person name="Okwuonu G."/>
            <person name="Parker D."/>
            <person name="Richards S."/>
            <person name="Ruiz S.J."/>
            <person name="Santibanez J."/>
            <person name="Savard J."/>
            <person name="Scherer S.E."/>
            <person name="Schneider B."/>
            <person name="Sodergren E."/>
            <person name="Tautz D."/>
            <person name="Vattahil S."/>
            <person name="Villasana D."/>
            <person name="White C.S."/>
            <person name="Wright R."/>
            <person name="Park Y."/>
            <person name="Beeman R.W."/>
            <person name="Lord J."/>
            <person name="Oppert B."/>
            <person name="Lorenzen M."/>
            <person name="Brown S."/>
            <person name="Wang L."/>
            <person name="Savard J."/>
            <person name="Tautz D."/>
            <person name="Richards S."/>
            <person name="Weinstock G."/>
            <person name="Gibbs R.A."/>
            <person name="Liu Y."/>
            <person name="Worley K."/>
            <person name="Weinstock G."/>
            <person name="Elsik C.G."/>
            <person name="Reese J.T."/>
            <person name="Elhaik E."/>
            <person name="Landan G."/>
            <person name="Graur D."/>
            <person name="Arensburger P."/>
            <person name="Atkinson P."/>
            <person name="Beeman R.W."/>
            <person name="Beidler J."/>
            <person name="Brown S.J."/>
            <person name="Demuth J.P."/>
            <person name="Drury D.W."/>
            <person name="Du Y.Z."/>
            <person name="Fujiwara H."/>
            <person name="Lorenzen M."/>
            <person name="Maselli V."/>
            <person name="Osanai M."/>
            <person name="Park Y."/>
            <person name="Robertson H.M."/>
            <person name="Tu Z."/>
            <person name="Wang J.J."/>
            <person name="Wang S."/>
            <person name="Richards S."/>
            <person name="Song H."/>
            <person name="Zhang L."/>
            <person name="Sodergren E."/>
            <person name="Werner D."/>
            <person name="Stanke M."/>
            <person name="Morgenstern B."/>
            <person name="Solovyev V."/>
            <person name="Kosarev P."/>
            <person name="Brown G."/>
            <person name="Chen H.C."/>
            <person name="Ermolaeva O."/>
            <person name="Hlavina W."/>
            <person name="Kapustin Y."/>
            <person name="Kiryutin B."/>
            <person name="Kitts P."/>
            <person name="Maglott D."/>
            <person name="Pruitt K."/>
            <person name="Sapojnikov V."/>
            <person name="Souvorov A."/>
            <person name="Mackey A.J."/>
            <person name="Waterhouse R.M."/>
            <person name="Wyder S."/>
            <person name="Zdobnov E.M."/>
            <person name="Zdobnov E.M."/>
            <person name="Wyder S."/>
            <person name="Kriventseva E.V."/>
            <person name="Kadowaki T."/>
            <person name="Bork P."/>
            <person name="Aranda M."/>
            <person name="Bao R."/>
            <person name="Beermann A."/>
            <person name="Berns N."/>
            <person name="Bolognesi R."/>
            <person name="Bonneton F."/>
            <person name="Bopp D."/>
            <person name="Brown S.J."/>
            <person name="Bucher G."/>
            <person name="Butts T."/>
            <person name="Chaumot A."/>
            <person name="Denell R.E."/>
            <person name="Ferrier D.E."/>
            <person name="Friedrich M."/>
            <person name="Gordon C.M."/>
            <person name="Jindra M."/>
            <person name="Klingler M."/>
            <person name="Lan Q."/>
            <person name="Lattorff H.M."/>
            <person name="Laudet V."/>
            <person name="von Levetsow C."/>
            <person name="Liu Z."/>
            <person name="Lutz R."/>
            <person name="Lynch J.A."/>
            <person name="da Fonseca R.N."/>
            <person name="Posnien N."/>
            <person name="Reuter R."/>
            <person name="Roth S."/>
            <person name="Savard J."/>
            <person name="Schinko J.B."/>
            <person name="Schmitt C."/>
            <person name="Schoppmeier M."/>
            <person name="Schroder R."/>
            <person name="Shippy T.D."/>
            <person name="Simonnet F."/>
            <person name="Marques-Souza H."/>
            <person name="Tautz D."/>
            <person name="Tomoyasu Y."/>
            <person name="Trauner J."/>
            <person name="Van der Zee M."/>
            <person name="Vervoort M."/>
            <person name="Wittkopp N."/>
            <person name="Wimmer E.A."/>
            <person name="Yang X."/>
            <person name="Jones A.K."/>
            <person name="Sattelle D.B."/>
            <person name="Ebert P.R."/>
            <person name="Nelson D."/>
            <person name="Scott J.G."/>
            <person name="Beeman R.W."/>
            <person name="Muthukrishnan S."/>
            <person name="Kramer K.J."/>
            <person name="Arakane Y."/>
            <person name="Beeman R.W."/>
            <person name="Zhu Q."/>
            <person name="Hogenkamp D."/>
            <person name="Dixit R."/>
            <person name="Oppert B."/>
            <person name="Jiang H."/>
            <person name="Zou Z."/>
            <person name="Marshall J."/>
            <person name="Elpidina E."/>
            <person name="Vinokurov K."/>
            <person name="Oppert C."/>
            <person name="Zou Z."/>
            <person name="Evans J."/>
            <person name="Lu Z."/>
            <person name="Zhao P."/>
            <person name="Sumathipala N."/>
            <person name="Altincicek B."/>
            <person name="Vilcinskas A."/>
            <person name="Williams M."/>
            <person name="Hultmark D."/>
            <person name="Hetru C."/>
            <person name="Jiang H."/>
            <person name="Grimmelikhuijzen C.J."/>
            <person name="Hauser F."/>
            <person name="Cazzamali G."/>
            <person name="Williamson M."/>
            <person name="Park Y."/>
            <person name="Li B."/>
            <person name="Tanaka Y."/>
            <person name="Predel R."/>
            <person name="Neupert S."/>
            <person name="Schachtner J."/>
            <person name="Verleyen P."/>
            <person name="Raible F."/>
            <person name="Bork P."/>
            <person name="Friedrich M."/>
            <person name="Walden K.K."/>
            <person name="Robertson H.M."/>
            <person name="Angeli S."/>
            <person name="Foret S."/>
            <person name="Bucher G."/>
            <person name="Schuetz S."/>
            <person name="Maleszka R."/>
            <person name="Wimmer E.A."/>
            <person name="Beeman R.W."/>
            <person name="Lorenzen M."/>
            <person name="Tomoyasu Y."/>
            <person name="Miller S.C."/>
            <person name="Grossmann D."/>
            <person name="Bucher G."/>
        </authorList>
    </citation>
    <scope>NUCLEOTIDE SEQUENCE [LARGE SCALE GENOMIC DNA]</scope>
    <source>
        <strain evidence="2 3">Georgia GA2</strain>
    </source>
</reference>
<dbReference type="Proteomes" id="UP000007266">
    <property type="component" value="Linkage group 4"/>
</dbReference>
<dbReference type="InParanoid" id="A0A139WJW9"/>
<evidence type="ECO:0008006" key="4">
    <source>
        <dbReference type="Google" id="ProtNLM"/>
    </source>
</evidence>
<reference evidence="2 3" key="2">
    <citation type="journal article" date="2010" name="Nucleic Acids Res.">
        <title>BeetleBase in 2010: revisions to provide comprehensive genomic information for Tribolium castaneum.</title>
        <authorList>
            <person name="Kim H.S."/>
            <person name="Murphy T."/>
            <person name="Xia J."/>
            <person name="Caragea D."/>
            <person name="Park Y."/>
            <person name="Beeman R.W."/>
            <person name="Lorenzen M.D."/>
            <person name="Butcher S."/>
            <person name="Manak J.R."/>
            <person name="Brown S.J."/>
        </authorList>
    </citation>
    <scope>GENOME REANNOTATION</scope>
    <source>
        <strain evidence="2 3">Georgia GA2</strain>
    </source>
</reference>
<dbReference type="EMBL" id="KQ971338">
    <property type="protein sequence ID" value="KYB28131.1"/>
    <property type="molecule type" value="Genomic_DNA"/>
</dbReference>
<feature type="signal peptide" evidence="1">
    <location>
        <begin position="1"/>
        <end position="17"/>
    </location>
</feature>
<evidence type="ECO:0000313" key="2">
    <source>
        <dbReference type="EMBL" id="KYB28131.1"/>
    </source>
</evidence>
<proteinExistence type="predicted"/>
<accession>A0A139WJW9</accession>
<protein>
    <recommendedName>
        <fullName evidence="4">Salivary secreted peptide</fullName>
    </recommendedName>
</protein>